<dbReference type="AlphaFoldDB" id="A0A061A5N7"/>
<dbReference type="EMBL" id="JAGGLR010000012">
    <property type="protein sequence ID" value="MBP2063724.1"/>
    <property type="molecule type" value="Genomic_DNA"/>
</dbReference>
<gene>
    <name evidence="2" type="ORF">J2Z30_004745</name>
    <name evidence="1" type="ORF">SIRAN9657</name>
</gene>
<accession>A0A061A5N7</accession>
<reference evidence="1" key="1">
    <citation type="submission" date="2014-05" db="EMBL/GenBank/DDBJ databases">
        <authorList>
            <person name="Horn Fabian"/>
        </authorList>
    </citation>
    <scope>NUCLEOTIDE SEQUENCE</scope>
</reference>
<dbReference type="HOGENOM" id="CLU_3048480_0_0_11"/>
<organism evidence="1">
    <name type="scientific">Streptomyces iranensis</name>
    <dbReference type="NCBI Taxonomy" id="576784"/>
    <lineage>
        <taxon>Bacteria</taxon>
        <taxon>Bacillati</taxon>
        <taxon>Actinomycetota</taxon>
        <taxon>Actinomycetes</taxon>
        <taxon>Kitasatosporales</taxon>
        <taxon>Streptomycetaceae</taxon>
        <taxon>Streptomyces</taxon>
        <taxon>Streptomyces violaceusniger group</taxon>
    </lineage>
</organism>
<name>A0A061A5N7_9ACTN</name>
<sequence length="54" mass="6245">MPHALSVVWRYERTLADYLRRRFARRPEGTLRADVIAASVVAALARDTEFHIYG</sequence>
<evidence type="ECO:0000313" key="3">
    <source>
        <dbReference type="Proteomes" id="UP000756710"/>
    </source>
</evidence>
<dbReference type="Proteomes" id="UP000756710">
    <property type="component" value="Unassembled WGS sequence"/>
</dbReference>
<reference evidence="2 3" key="2">
    <citation type="submission" date="2021-03" db="EMBL/GenBank/DDBJ databases">
        <title>Genomic Encyclopedia of Type Strains, Phase IV (KMG-IV): sequencing the most valuable type-strain genomes for metagenomic binning, comparative biology and taxonomic classification.</title>
        <authorList>
            <person name="Goeker M."/>
        </authorList>
    </citation>
    <scope>NUCLEOTIDE SEQUENCE [LARGE SCALE GENOMIC DNA]</scope>
    <source>
        <strain evidence="2 3">DSM 41954</strain>
    </source>
</reference>
<evidence type="ECO:0000313" key="1">
    <source>
        <dbReference type="EMBL" id="CDR17679.1"/>
    </source>
</evidence>
<keyword evidence="3" id="KW-1185">Reference proteome</keyword>
<proteinExistence type="predicted"/>
<dbReference type="EMBL" id="LK022848">
    <property type="protein sequence ID" value="CDR17679.1"/>
    <property type="molecule type" value="Genomic_DNA"/>
</dbReference>
<evidence type="ECO:0000313" key="2">
    <source>
        <dbReference type="EMBL" id="MBP2063724.1"/>
    </source>
</evidence>
<protein>
    <submittedName>
        <fullName evidence="1">Regulatory protein TetR</fullName>
    </submittedName>
</protein>